<dbReference type="InterPro" id="IPR036388">
    <property type="entry name" value="WH-like_DNA-bd_sf"/>
</dbReference>
<keyword evidence="3" id="KW-0731">Sigma factor</keyword>
<comment type="caution">
    <text evidence="7">The sequence shown here is derived from an EMBL/GenBank/DDBJ whole genome shotgun (WGS) entry which is preliminary data.</text>
</comment>
<evidence type="ECO:0000256" key="4">
    <source>
        <dbReference type="ARBA" id="ARBA00023163"/>
    </source>
</evidence>
<reference evidence="8" key="1">
    <citation type="submission" date="2017-05" db="EMBL/GenBank/DDBJ databases">
        <title>Complete and WGS of Bordetella genogroups.</title>
        <authorList>
            <person name="Spilker T."/>
            <person name="Lipuma J."/>
        </authorList>
    </citation>
    <scope>NUCLEOTIDE SEQUENCE [LARGE SCALE GENOMIC DNA]</scope>
    <source>
        <strain evidence="8">AU18089</strain>
    </source>
</reference>
<accession>A0A261RJN7</accession>
<evidence type="ECO:0000259" key="6">
    <source>
        <dbReference type="Pfam" id="PF08281"/>
    </source>
</evidence>
<dbReference type="OrthoDB" id="8654550at2"/>
<protein>
    <submittedName>
        <fullName evidence="7">RNA polymerase subunit sigma</fullName>
    </submittedName>
</protein>
<dbReference type="AlphaFoldDB" id="A0A261RJN7"/>
<dbReference type="Gene3D" id="1.10.10.10">
    <property type="entry name" value="Winged helix-like DNA-binding domain superfamily/Winged helix DNA-binding domain"/>
    <property type="match status" value="1"/>
</dbReference>
<dbReference type="GO" id="GO:0016987">
    <property type="term" value="F:sigma factor activity"/>
    <property type="evidence" value="ECO:0007669"/>
    <property type="project" value="UniProtKB-KW"/>
</dbReference>
<dbReference type="EMBL" id="NEVK01000003">
    <property type="protein sequence ID" value="OZI24892.1"/>
    <property type="molecule type" value="Genomic_DNA"/>
</dbReference>
<dbReference type="InterPro" id="IPR014284">
    <property type="entry name" value="RNA_pol_sigma-70_dom"/>
</dbReference>
<dbReference type="NCBIfam" id="TIGR02937">
    <property type="entry name" value="sigma70-ECF"/>
    <property type="match status" value="1"/>
</dbReference>
<keyword evidence="8" id="KW-1185">Reference proteome</keyword>
<dbReference type="Pfam" id="PF08281">
    <property type="entry name" value="Sigma70_r4_2"/>
    <property type="match status" value="1"/>
</dbReference>
<keyword evidence="2" id="KW-0805">Transcription regulation</keyword>
<dbReference type="PANTHER" id="PTHR43133">
    <property type="entry name" value="RNA POLYMERASE ECF-TYPE SIGMA FACTO"/>
    <property type="match status" value="1"/>
</dbReference>
<dbReference type="Gene3D" id="1.10.1740.10">
    <property type="match status" value="1"/>
</dbReference>
<dbReference type="CDD" id="cd06171">
    <property type="entry name" value="Sigma70_r4"/>
    <property type="match status" value="1"/>
</dbReference>
<dbReference type="InterPro" id="IPR007627">
    <property type="entry name" value="RNA_pol_sigma70_r2"/>
</dbReference>
<evidence type="ECO:0000256" key="2">
    <source>
        <dbReference type="ARBA" id="ARBA00023015"/>
    </source>
</evidence>
<dbReference type="InterPro" id="IPR013249">
    <property type="entry name" value="RNA_pol_sigma70_r4_t2"/>
</dbReference>
<organism evidence="7 8">
    <name type="scientific">Bordetella genomosp. 7</name>
    <dbReference type="NCBI Taxonomy" id="1416805"/>
    <lineage>
        <taxon>Bacteria</taxon>
        <taxon>Pseudomonadati</taxon>
        <taxon>Pseudomonadota</taxon>
        <taxon>Betaproteobacteria</taxon>
        <taxon>Burkholderiales</taxon>
        <taxon>Alcaligenaceae</taxon>
        <taxon>Bordetella</taxon>
    </lineage>
</organism>
<evidence type="ECO:0000256" key="1">
    <source>
        <dbReference type="ARBA" id="ARBA00010641"/>
    </source>
</evidence>
<dbReference type="RefSeq" id="WP_026640445.1">
    <property type="nucleotide sequence ID" value="NZ_NEVI01000006.1"/>
</dbReference>
<dbReference type="GO" id="GO:0003677">
    <property type="term" value="F:DNA binding"/>
    <property type="evidence" value="ECO:0007669"/>
    <property type="project" value="InterPro"/>
</dbReference>
<dbReference type="Proteomes" id="UP000216947">
    <property type="component" value="Unassembled WGS sequence"/>
</dbReference>
<evidence type="ECO:0000313" key="7">
    <source>
        <dbReference type="EMBL" id="OZI24892.1"/>
    </source>
</evidence>
<dbReference type="SUPFAM" id="SSF88659">
    <property type="entry name" value="Sigma3 and sigma4 domains of RNA polymerase sigma factors"/>
    <property type="match status" value="1"/>
</dbReference>
<dbReference type="Pfam" id="PF04542">
    <property type="entry name" value="Sigma70_r2"/>
    <property type="match status" value="1"/>
</dbReference>
<dbReference type="InterPro" id="IPR013324">
    <property type="entry name" value="RNA_pol_sigma_r3/r4-like"/>
</dbReference>
<evidence type="ECO:0000259" key="5">
    <source>
        <dbReference type="Pfam" id="PF04542"/>
    </source>
</evidence>
<sequence length="170" mass="19010">MSCGAASPAPVSVDALYRDHQPWLLRWLRGKLGSPLRAEDLTHDVFVRILAGRKQVDAGQARPLLRTIAHGLLVDHYRRVGLEQAYLEYLSRLPAPQQPSPELRATLVQQVIALDRALAQLPDKVRRAFVLAQIDGLPYADIARRLGVSLSSVQQYMTRAWTACYACLDE</sequence>
<proteinExistence type="inferred from homology"/>
<name>A0A261RJN7_9BORD</name>
<evidence type="ECO:0000313" key="8">
    <source>
        <dbReference type="Proteomes" id="UP000216947"/>
    </source>
</evidence>
<keyword evidence="4" id="KW-0804">Transcription</keyword>
<dbReference type="InterPro" id="IPR039425">
    <property type="entry name" value="RNA_pol_sigma-70-like"/>
</dbReference>
<evidence type="ECO:0000256" key="3">
    <source>
        <dbReference type="ARBA" id="ARBA00023082"/>
    </source>
</evidence>
<dbReference type="GO" id="GO:0006352">
    <property type="term" value="P:DNA-templated transcription initiation"/>
    <property type="evidence" value="ECO:0007669"/>
    <property type="project" value="InterPro"/>
</dbReference>
<comment type="similarity">
    <text evidence="1">Belongs to the sigma-70 factor family. ECF subfamily.</text>
</comment>
<dbReference type="PANTHER" id="PTHR43133:SF63">
    <property type="entry name" value="RNA POLYMERASE SIGMA FACTOR FECI-RELATED"/>
    <property type="match status" value="1"/>
</dbReference>
<feature type="domain" description="RNA polymerase sigma factor 70 region 4 type 2" evidence="6">
    <location>
        <begin position="113"/>
        <end position="161"/>
    </location>
</feature>
<feature type="domain" description="RNA polymerase sigma-70 region 2" evidence="5">
    <location>
        <begin position="16"/>
        <end position="79"/>
    </location>
</feature>
<dbReference type="SUPFAM" id="SSF88946">
    <property type="entry name" value="Sigma2 domain of RNA polymerase sigma factors"/>
    <property type="match status" value="1"/>
</dbReference>
<dbReference type="InterPro" id="IPR013325">
    <property type="entry name" value="RNA_pol_sigma_r2"/>
</dbReference>
<gene>
    <name evidence="7" type="ORF">CAL19_05235</name>
</gene>